<proteinExistence type="predicted"/>
<organism evidence="2 3">
    <name type="scientific">Pelobates cultripes</name>
    <name type="common">Western spadefoot toad</name>
    <dbReference type="NCBI Taxonomy" id="61616"/>
    <lineage>
        <taxon>Eukaryota</taxon>
        <taxon>Metazoa</taxon>
        <taxon>Chordata</taxon>
        <taxon>Craniata</taxon>
        <taxon>Vertebrata</taxon>
        <taxon>Euteleostomi</taxon>
        <taxon>Amphibia</taxon>
        <taxon>Batrachia</taxon>
        <taxon>Anura</taxon>
        <taxon>Pelobatoidea</taxon>
        <taxon>Pelobatidae</taxon>
        <taxon>Pelobates</taxon>
    </lineage>
</organism>
<accession>A0AAD1S8P7</accession>
<feature type="compositionally biased region" description="Basic and acidic residues" evidence="1">
    <location>
        <begin position="14"/>
        <end position="24"/>
    </location>
</feature>
<keyword evidence="3" id="KW-1185">Reference proteome</keyword>
<feature type="region of interest" description="Disordered" evidence="1">
    <location>
        <begin position="58"/>
        <end position="95"/>
    </location>
</feature>
<reference evidence="2" key="1">
    <citation type="submission" date="2022-03" db="EMBL/GenBank/DDBJ databases">
        <authorList>
            <person name="Alioto T."/>
            <person name="Alioto T."/>
            <person name="Gomez Garrido J."/>
        </authorList>
    </citation>
    <scope>NUCLEOTIDE SEQUENCE</scope>
</reference>
<dbReference type="EMBL" id="OW240916">
    <property type="protein sequence ID" value="CAH2294238.1"/>
    <property type="molecule type" value="Genomic_DNA"/>
</dbReference>
<evidence type="ECO:0000256" key="1">
    <source>
        <dbReference type="SAM" id="MobiDB-lite"/>
    </source>
</evidence>
<feature type="compositionally biased region" description="Polar residues" evidence="1">
    <location>
        <begin position="73"/>
        <end position="89"/>
    </location>
</feature>
<dbReference type="Proteomes" id="UP001295444">
    <property type="component" value="Chromosome 05"/>
</dbReference>
<sequence length="128" mass="13891">MASSHSPDLTLPKASDDKPMDPSGRKATKKTHFLGKNTSKTVLTDRLRPVTIEDVVPPRKRATRRAKAEVSDESNVISSIDSKNSSPDCSLSAKPVMNDKEVVDDSAIIDLQGKPLFDHDALLKPKVG</sequence>
<dbReference type="AlphaFoldDB" id="A0AAD1S8P7"/>
<evidence type="ECO:0000313" key="3">
    <source>
        <dbReference type="Proteomes" id="UP001295444"/>
    </source>
</evidence>
<feature type="region of interest" description="Disordered" evidence="1">
    <location>
        <begin position="1"/>
        <end position="38"/>
    </location>
</feature>
<gene>
    <name evidence="2" type="ORF">PECUL_23A060066</name>
</gene>
<protein>
    <submittedName>
        <fullName evidence="2">Uncharacterized protein</fullName>
    </submittedName>
</protein>
<evidence type="ECO:0000313" key="2">
    <source>
        <dbReference type="EMBL" id="CAH2294238.1"/>
    </source>
</evidence>
<name>A0AAD1S8P7_PELCU</name>